<evidence type="ECO:0000313" key="1">
    <source>
        <dbReference type="EMBL" id="SFB02828.1"/>
    </source>
</evidence>
<dbReference type="RefSeq" id="WP_207647670.1">
    <property type="nucleotide sequence ID" value="NZ_FOKI01000009.1"/>
</dbReference>
<dbReference type="EMBL" id="FOKI01000009">
    <property type="protein sequence ID" value="SFB02828.1"/>
    <property type="molecule type" value="Genomic_DNA"/>
</dbReference>
<sequence>MEVDILTKLDSISVTKGNKTNVDYYIFDEFEVHLNRIPPNSKQEWHLHKIIEEVLVVTEGQVDIMWKENEKFMHETLVKGSLARVKKSIHVIENNSNNWAEFIVFRMVPSGNVNREIIKNDKVVVEPDF</sequence>
<protein>
    <recommendedName>
        <fullName evidence="3">Cupin domain-containing protein</fullName>
    </recommendedName>
</protein>
<dbReference type="Proteomes" id="UP000198619">
    <property type="component" value="Unassembled WGS sequence"/>
</dbReference>
<dbReference type="STRING" id="84698.SAMN04488528_100957"/>
<evidence type="ECO:0008006" key="3">
    <source>
        <dbReference type="Google" id="ProtNLM"/>
    </source>
</evidence>
<dbReference type="InterPro" id="IPR011051">
    <property type="entry name" value="RmlC_Cupin_sf"/>
</dbReference>
<accession>A0A1I0XRJ8</accession>
<organism evidence="1 2">
    <name type="scientific">Clostridium frigidicarnis</name>
    <dbReference type="NCBI Taxonomy" id="84698"/>
    <lineage>
        <taxon>Bacteria</taxon>
        <taxon>Bacillati</taxon>
        <taxon>Bacillota</taxon>
        <taxon>Clostridia</taxon>
        <taxon>Eubacteriales</taxon>
        <taxon>Clostridiaceae</taxon>
        <taxon>Clostridium</taxon>
    </lineage>
</organism>
<dbReference type="SUPFAM" id="SSF51182">
    <property type="entry name" value="RmlC-like cupins"/>
    <property type="match status" value="1"/>
</dbReference>
<gene>
    <name evidence="1" type="ORF">SAMN04488528_100957</name>
</gene>
<keyword evidence="2" id="KW-1185">Reference proteome</keyword>
<evidence type="ECO:0000313" key="2">
    <source>
        <dbReference type="Proteomes" id="UP000198619"/>
    </source>
</evidence>
<dbReference type="InterPro" id="IPR014710">
    <property type="entry name" value="RmlC-like_jellyroll"/>
</dbReference>
<dbReference type="Gene3D" id="2.60.120.10">
    <property type="entry name" value="Jelly Rolls"/>
    <property type="match status" value="1"/>
</dbReference>
<dbReference type="CDD" id="cd02208">
    <property type="entry name" value="cupin_RmlC-like"/>
    <property type="match status" value="1"/>
</dbReference>
<proteinExistence type="predicted"/>
<dbReference type="AlphaFoldDB" id="A0A1I0XRJ8"/>
<name>A0A1I0XRJ8_9CLOT</name>
<reference evidence="1 2" key="1">
    <citation type="submission" date="2016-10" db="EMBL/GenBank/DDBJ databases">
        <authorList>
            <person name="de Groot N.N."/>
        </authorList>
    </citation>
    <scope>NUCLEOTIDE SEQUENCE [LARGE SCALE GENOMIC DNA]</scope>
    <source>
        <strain evidence="1 2">DSM 12271</strain>
    </source>
</reference>